<dbReference type="PATRIC" id="fig|1632867.3.peg.1211"/>
<sequence length="72" mass="8100">MNTNQQRQHTPWPKLEFGQILTGEKLVDNVDYRDNLKAIYAIEAIGGEMEGSGLYTSAHDKKSGLDCHQSHL</sequence>
<dbReference type="OrthoDB" id="9811542at2"/>
<dbReference type="GO" id="GO:0009116">
    <property type="term" value="P:nucleoside metabolic process"/>
    <property type="evidence" value="ECO:0007669"/>
    <property type="project" value="InterPro"/>
</dbReference>
<dbReference type="EMBL" id="LAJX01000144">
    <property type="protein sequence ID" value="KJV05995.1"/>
    <property type="molecule type" value="Genomic_DNA"/>
</dbReference>
<evidence type="ECO:0000313" key="1">
    <source>
        <dbReference type="EMBL" id="KJV05995.1"/>
    </source>
</evidence>
<dbReference type="GO" id="GO:0003824">
    <property type="term" value="F:catalytic activity"/>
    <property type="evidence" value="ECO:0007669"/>
    <property type="project" value="InterPro"/>
</dbReference>
<dbReference type="Proteomes" id="UP000033684">
    <property type="component" value="Unassembled WGS sequence"/>
</dbReference>
<dbReference type="RefSeq" id="WP_045779725.1">
    <property type="nucleotide sequence ID" value="NZ_LAJX01000144.1"/>
</dbReference>
<dbReference type="InterPro" id="IPR035994">
    <property type="entry name" value="Nucleoside_phosphorylase_sf"/>
</dbReference>
<evidence type="ECO:0000313" key="2">
    <source>
        <dbReference type="Proteomes" id="UP000033684"/>
    </source>
</evidence>
<accession>A0A0F3IGR6</accession>
<proteinExistence type="predicted"/>
<dbReference type="AlphaFoldDB" id="A0A0F3IGR6"/>
<reference evidence="1 2" key="2">
    <citation type="journal article" date="2016" name="Microb. Ecol.">
        <title>Genome Characteristics of a Novel Type I Methanotroph (Sn10-6) Isolated from a Flooded Indian Rice Field.</title>
        <authorList>
            <person name="Rahalkar M.C."/>
            <person name="Pandit P.S."/>
            <person name="Dhakephalkar P.K."/>
            <person name="Pore S."/>
            <person name="Arora P."/>
            <person name="Kapse N."/>
        </authorList>
    </citation>
    <scope>NUCLEOTIDE SEQUENCE [LARGE SCALE GENOMIC DNA]</scope>
    <source>
        <strain evidence="1 2">Sn10-6</strain>
    </source>
</reference>
<organism evidence="1 2">
    <name type="scientific">Methylocucumis oryzae</name>
    <dbReference type="NCBI Taxonomy" id="1632867"/>
    <lineage>
        <taxon>Bacteria</taxon>
        <taxon>Pseudomonadati</taxon>
        <taxon>Pseudomonadota</taxon>
        <taxon>Gammaproteobacteria</taxon>
        <taxon>Methylococcales</taxon>
        <taxon>Methylococcaceae</taxon>
        <taxon>Methylocucumis</taxon>
    </lineage>
</organism>
<dbReference type="SUPFAM" id="SSF53167">
    <property type="entry name" value="Purine and uridine phosphorylases"/>
    <property type="match status" value="1"/>
</dbReference>
<comment type="caution">
    <text evidence="1">The sequence shown here is derived from an EMBL/GenBank/DDBJ whole genome shotgun (WGS) entry which is preliminary data.</text>
</comment>
<name>A0A0F3IGR6_9GAMM</name>
<gene>
    <name evidence="1" type="ORF">VZ94_14145</name>
</gene>
<protein>
    <submittedName>
        <fullName evidence="1">Uncharacterized protein</fullName>
    </submittedName>
</protein>
<keyword evidence="2" id="KW-1185">Reference proteome</keyword>
<dbReference type="Gene3D" id="3.40.50.1580">
    <property type="entry name" value="Nucleoside phosphorylase domain"/>
    <property type="match status" value="1"/>
</dbReference>
<reference evidence="2" key="1">
    <citation type="submission" date="2015-03" db="EMBL/GenBank/DDBJ databases">
        <title>Draft genome sequence of a novel methanotroph (Sn10-6) isolated from flooded ricefield rhizosphere in India.</title>
        <authorList>
            <person name="Pandit P.S."/>
            <person name="Pore S.D."/>
            <person name="Arora P."/>
            <person name="Kapse N.G."/>
            <person name="Dhakephalkar P.K."/>
            <person name="Rahalkar M.C."/>
        </authorList>
    </citation>
    <scope>NUCLEOTIDE SEQUENCE [LARGE SCALE GENOMIC DNA]</scope>
    <source>
        <strain evidence="2">Sn10-6</strain>
    </source>
</reference>